<organism evidence="1 2">
    <name type="scientific">Coprinopsis cinerea (strain Okayama-7 / 130 / ATCC MYA-4618 / FGSC 9003)</name>
    <name type="common">Inky cap fungus</name>
    <name type="synonym">Hormographiella aspergillata</name>
    <dbReference type="NCBI Taxonomy" id="240176"/>
    <lineage>
        <taxon>Eukaryota</taxon>
        <taxon>Fungi</taxon>
        <taxon>Dikarya</taxon>
        <taxon>Basidiomycota</taxon>
        <taxon>Agaricomycotina</taxon>
        <taxon>Agaricomycetes</taxon>
        <taxon>Agaricomycetidae</taxon>
        <taxon>Agaricales</taxon>
        <taxon>Agaricineae</taxon>
        <taxon>Psathyrellaceae</taxon>
        <taxon>Coprinopsis</taxon>
    </lineage>
</organism>
<dbReference type="OrthoDB" id="2851041at2759"/>
<dbReference type="InParanoid" id="A8NLV1"/>
<name>A8NLV1_COPC7</name>
<evidence type="ECO:0000313" key="2">
    <source>
        <dbReference type="Proteomes" id="UP000001861"/>
    </source>
</evidence>
<dbReference type="EMBL" id="AACS02000012">
    <property type="protein sequence ID" value="EAU87035.1"/>
    <property type="molecule type" value="Genomic_DNA"/>
</dbReference>
<dbReference type="Gene3D" id="3.80.10.10">
    <property type="entry name" value="Ribonuclease Inhibitor"/>
    <property type="match status" value="1"/>
</dbReference>
<dbReference type="AlphaFoldDB" id="A8NLV1"/>
<evidence type="ECO:0008006" key="3">
    <source>
        <dbReference type="Google" id="ProtNLM"/>
    </source>
</evidence>
<comment type="caution">
    <text evidence="1">The sequence shown here is derived from an EMBL/GenBank/DDBJ whole genome shotgun (WGS) entry which is preliminary data.</text>
</comment>
<dbReference type="SUPFAM" id="SSF52047">
    <property type="entry name" value="RNI-like"/>
    <property type="match status" value="1"/>
</dbReference>
<proteinExistence type="predicted"/>
<reference evidence="1 2" key="1">
    <citation type="journal article" date="2010" name="Proc. Natl. Acad. Sci. U.S.A.">
        <title>Insights into evolution of multicellular fungi from the assembled chromosomes of the mushroom Coprinopsis cinerea (Coprinus cinereus).</title>
        <authorList>
            <person name="Stajich J.E."/>
            <person name="Wilke S.K."/>
            <person name="Ahren D."/>
            <person name="Au C.H."/>
            <person name="Birren B.W."/>
            <person name="Borodovsky M."/>
            <person name="Burns C."/>
            <person name="Canback B."/>
            <person name="Casselton L.A."/>
            <person name="Cheng C.K."/>
            <person name="Deng J."/>
            <person name="Dietrich F.S."/>
            <person name="Fargo D.C."/>
            <person name="Farman M.L."/>
            <person name="Gathman A.C."/>
            <person name="Goldberg J."/>
            <person name="Guigo R."/>
            <person name="Hoegger P.J."/>
            <person name="Hooker J.B."/>
            <person name="Huggins A."/>
            <person name="James T.Y."/>
            <person name="Kamada T."/>
            <person name="Kilaru S."/>
            <person name="Kodira C."/>
            <person name="Kues U."/>
            <person name="Kupfer D."/>
            <person name="Kwan H.S."/>
            <person name="Lomsadze A."/>
            <person name="Li W."/>
            <person name="Lilly W.W."/>
            <person name="Ma L.J."/>
            <person name="Mackey A.J."/>
            <person name="Manning G."/>
            <person name="Martin F."/>
            <person name="Muraguchi H."/>
            <person name="Natvig D.O."/>
            <person name="Palmerini H."/>
            <person name="Ramesh M.A."/>
            <person name="Rehmeyer C.J."/>
            <person name="Roe B.A."/>
            <person name="Shenoy N."/>
            <person name="Stanke M."/>
            <person name="Ter-Hovhannisyan V."/>
            <person name="Tunlid A."/>
            <person name="Velagapudi R."/>
            <person name="Vision T.J."/>
            <person name="Zeng Q."/>
            <person name="Zolan M.E."/>
            <person name="Pukkila P.J."/>
        </authorList>
    </citation>
    <scope>NUCLEOTIDE SEQUENCE [LARGE SCALE GENOMIC DNA]</scope>
    <source>
        <strain evidence="2">Okayama-7 / 130 / ATCC MYA-4618 / FGSC 9003</strain>
    </source>
</reference>
<keyword evidence="2" id="KW-1185">Reference proteome</keyword>
<gene>
    <name evidence="1" type="ORF">CC1G_12308</name>
</gene>
<dbReference type="Proteomes" id="UP000001861">
    <property type="component" value="Unassembled WGS sequence"/>
</dbReference>
<dbReference type="VEuPathDB" id="FungiDB:CC1G_12308"/>
<accession>A8NLV1</accession>
<dbReference type="InterPro" id="IPR032675">
    <property type="entry name" value="LRR_dom_sf"/>
</dbReference>
<sequence length="592" mass="68609">MHRCLEIPEVLDAIFDELSGDTNFNSPWFSSKKSLCAAARTCKRFHECAIKYIWQVLPTIDVIFEVFASDMFKISGEGTYRYLNFFVLTEDKERIKLGFQHLQKYARHVKVVLWVDRLKPPIGNKNKKDIPIHPDTFRKIYEQEYFIRPLFPNVQHVQLPILEGDDTSTIFYPSLVLSPSLKRVSIHTSDGTEMRDVGLDTFVNTSDYLWEAVTGRIADVAPSLLTFDISNHPENCPRLSDYFCFIGRRTALDRLLPHFSSTLKHLKLDSLVLHGETFGTINNLTGLVKMDISLVRQQQAEMDHLPSASLCLPSLEHLVLGIFPEAPYHRFFQILKAEKLKRIEFTVFIGDEAEYDPESLFLALRTNLRLCDHLEEIELTQRYDPGNDNFDNFILWHERSGIPRFIVSNDTFTPLLAFSNLTSLQIRHCNSSTLEDSTLAQMFLSWPRIQSFHLHDQRMQRDQVPDTRLTIGGVHRALRHTPMLRRLTLRFDARLLPNAEAEGLPTQQSMEYLDVCTSPIRSGDRVAAYMTKYFPSVARLNTHEFLREGLSVRFIMDGEEDEEEADIWRAYRAEIVMVDRWNDVMRVINEVS</sequence>
<protein>
    <recommendedName>
        <fullName evidence="3">F-box domain-containing protein</fullName>
    </recommendedName>
</protein>
<dbReference type="GeneID" id="6011297"/>
<evidence type="ECO:0000313" key="1">
    <source>
        <dbReference type="EMBL" id="EAU87035.1"/>
    </source>
</evidence>
<dbReference type="KEGG" id="cci:CC1G_12308"/>
<dbReference type="RefSeq" id="XP_001834781.1">
    <property type="nucleotide sequence ID" value="XM_001834729.1"/>
</dbReference>
<dbReference type="OMA" id="CHAINMI"/>